<keyword evidence="10" id="KW-0067">ATP-binding</keyword>
<dbReference type="GO" id="GO:0005524">
    <property type="term" value="F:ATP binding"/>
    <property type="evidence" value="ECO:0007669"/>
    <property type="project" value="UniProtKB-KW"/>
</dbReference>
<evidence type="ECO:0000256" key="1">
    <source>
        <dbReference type="ARBA" id="ARBA00000085"/>
    </source>
</evidence>
<keyword evidence="5" id="KW-0597">Phosphoprotein</keyword>
<dbReference type="Pfam" id="PF00512">
    <property type="entry name" value="HisKA"/>
    <property type="match status" value="1"/>
</dbReference>
<evidence type="ECO:0000256" key="8">
    <source>
        <dbReference type="ARBA" id="ARBA00022741"/>
    </source>
</evidence>
<keyword evidence="8" id="KW-0547">Nucleotide-binding</keyword>
<dbReference type="FunFam" id="3.30.565.10:FF:000006">
    <property type="entry name" value="Sensor histidine kinase WalK"/>
    <property type="match status" value="1"/>
</dbReference>
<comment type="catalytic activity">
    <reaction evidence="1">
        <text>ATP + protein L-histidine = ADP + protein N-phospho-L-histidine.</text>
        <dbReference type="EC" id="2.7.13.3"/>
    </reaction>
</comment>
<comment type="subcellular location">
    <subcellularLocation>
        <location evidence="2">Cell membrane</location>
        <topology evidence="2">Multi-pass membrane protein</topology>
    </subcellularLocation>
</comment>
<dbReference type="InterPro" id="IPR003594">
    <property type="entry name" value="HATPase_dom"/>
</dbReference>
<keyword evidence="12" id="KW-0902">Two-component regulatory system</keyword>
<dbReference type="CDD" id="cd00075">
    <property type="entry name" value="HATPase"/>
    <property type="match status" value="1"/>
</dbReference>
<reference evidence="17 18" key="1">
    <citation type="submission" date="2017-02" db="EMBL/GenBank/DDBJ databases">
        <authorList>
            <person name="Peterson S.W."/>
        </authorList>
    </citation>
    <scope>NUCLEOTIDE SEQUENCE [LARGE SCALE GENOMIC DNA]</scope>
    <source>
        <strain evidence="17 18">M1</strain>
    </source>
</reference>
<gene>
    <name evidence="17" type="ORF">SAMN02194393_00987</name>
</gene>
<dbReference type="Proteomes" id="UP000190285">
    <property type="component" value="Unassembled WGS sequence"/>
</dbReference>
<dbReference type="InterPro" id="IPR036890">
    <property type="entry name" value="HATPase_C_sf"/>
</dbReference>
<evidence type="ECO:0000256" key="3">
    <source>
        <dbReference type="ARBA" id="ARBA00012438"/>
    </source>
</evidence>
<name>A0A1T5J7U8_9FIRM</name>
<dbReference type="EC" id="2.7.13.3" evidence="3"/>
<dbReference type="Gene3D" id="6.10.340.10">
    <property type="match status" value="1"/>
</dbReference>
<dbReference type="EMBL" id="FUZT01000002">
    <property type="protein sequence ID" value="SKC47495.1"/>
    <property type="molecule type" value="Genomic_DNA"/>
</dbReference>
<dbReference type="CDD" id="cd06225">
    <property type="entry name" value="HAMP"/>
    <property type="match status" value="1"/>
</dbReference>
<keyword evidence="4" id="KW-1003">Cell membrane</keyword>
<dbReference type="InterPro" id="IPR004358">
    <property type="entry name" value="Sig_transdc_His_kin-like_C"/>
</dbReference>
<dbReference type="SMART" id="SM00304">
    <property type="entry name" value="HAMP"/>
    <property type="match status" value="1"/>
</dbReference>
<dbReference type="InterPro" id="IPR036097">
    <property type="entry name" value="HisK_dim/P_sf"/>
</dbReference>
<dbReference type="CDD" id="cd00082">
    <property type="entry name" value="HisKA"/>
    <property type="match status" value="1"/>
</dbReference>
<keyword evidence="13 14" id="KW-0472">Membrane</keyword>
<dbReference type="InterPro" id="IPR003661">
    <property type="entry name" value="HisK_dim/P_dom"/>
</dbReference>
<dbReference type="PANTHER" id="PTHR45528:SF1">
    <property type="entry name" value="SENSOR HISTIDINE KINASE CPXA"/>
    <property type="match status" value="1"/>
</dbReference>
<sequence>MKSLLSKSWLGITSLVLIILLLTWLFQVGFLNEFYVNERKNILLKEGNKISSFFTETDNYNNISQQIIDEIESWESSYNARIIITDPKGKLIFYNVPRQFFRDYKISPERFKKSILDSYNDPEILSNLLKGKTFTIQKESSRPNRKSIIVGVPIIKDKEIVGNIIITSPLAPIEETISILKKQLSIITFISLLIGSILALLFAKYFTKPILKITETARKIAKGDFSANVQLNLKDEIGTLGDTINNMAKQLGQIEGFRREFIANTSHELKTPISLIRAYSELVKDNINEINENTEYLQIIIDESKRLNSMVEDILYLSKMESGYYKLDLEKFSLEEVINNVIDKLSFFASKKNIEFNFKINEDKISIYGDKQKIHQVIYNIVNNAINHSFDNGQVTIRIIHINNLIRVEIIDNGIGIPKEDLPYIWDRFYKVDKSRKRESSGSGLGMAIVKNILKAHNYSYGIESETNKGTKVWFEVPKSR</sequence>
<dbReference type="Gene3D" id="1.10.287.130">
    <property type="match status" value="1"/>
</dbReference>
<dbReference type="SUPFAM" id="SSF158472">
    <property type="entry name" value="HAMP domain-like"/>
    <property type="match status" value="1"/>
</dbReference>
<dbReference type="SUPFAM" id="SSF55874">
    <property type="entry name" value="ATPase domain of HSP90 chaperone/DNA topoisomerase II/histidine kinase"/>
    <property type="match status" value="1"/>
</dbReference>
<evidence type="ECO:0000256" key="10">
    <source>
        <dbReference type="ARBA" id="ARBA00022840"/>
    </source>
</evidence>
<evidence type="ECO:0000313" key="18">
    <source>
        <dbReference type="Proteomes" id="UP000190285"/>
    </source>
</evidence>
<dbReference type="PRINTS" id="PR00344">
    <property type="entry name" value="BCTRLSENSOR"/>
</dbReference>
<keyword evidence="18" id="KW-1185">Reference proteome</keyword>
<dbReference type="PROSITE" id="PS50885">
    <property type="entry name" value="HAMP"/>
    <property type="match status" value="1"/>
</dbReference>
<evidence type="ECO:0000256" key="5">
    <source>
        <dbReference type="ARBA" id="ARBA00022553"/>
    </source>
</evidence>
<dbReference type="Pfam" id="PF00672">
    <property type="entry name" value="HAMP"/>
    <property type="match status" value="1"/>
</dbReference>
<dbReference type="AlphaFoldDB" id="A0A1T5J7U8"/>
<keyword evidence="6" id="KW-0808">Transferase</keyword>
<dbReference type="InterPro" id="IPR005467">
    <property type="entry name" value="His_kinase_dom"/>
</dbReference>
<evidence type="ECO:0000259" key="15">
    <source>
        <dbReference type="PROSITE" id="PS50109"/>
    </source>
</evidence>
<evidence type="ECO:0000256" key="13">
    <source>
        <dbReference type="ARBA" id="ARBA00023136"/>
    </source>
</evidence>
<organism evidence="17 18">
    <name type="scientific">Maledivibacter halophilus</name>
    <dbReference type="NCBI Taxonomy" id="36842"/>
    <lineage>
        <taxon>Bacteria</taxon>
        <taxon>Bacillati</taxon>
        <taxon>Bacillota</taxon>
        <taxon>Clostridia</taxon>
        <taxon>Peptostreptococcales</taxon>
        <taxon>Caminicellaceae</taxon>
        <taxon>Maledivibacter</taxon>
    </lineage>
</organism>
<keyword evidence="7 14" id="KW-0812">Transmembrane</keyword>
<dbReference type="InterPro" id="IPR050398">
    <property type="entry name" value="HssS/ArlS-like"/>
</dbReference>
<evidence type="ECO:0000256" key="7">
    <source>
        <dbReference type="ARBA" id="ARBA00022692"/>
    </source>
</evidence>
<feature type="domain" description="HAMP" evidence="16">
    <location>
        <begin position="204"/>
        <end position="256"/>
    </location>
</feature>
<evidence type="ECO:0000256" key="2">
    <source>
        <dbReference type="ARBA" id="ARBA00004651"/>
    </source>
</evidence>
<dbReference type="SUPFAM" id="SSF47384">
    <property type="entry name" value="Homodimeric domain of signal transducing histidine kinase"/>
    <property type="match status" value="1"/>
</dbReference>
<accession>A0A1T5J7U8</accession>
<dbReference type="GO" id="GO:0000155">
    <property type="term" value="F:phosphorelay sensor kinase activity"/>
    <property type="evidence" value="ECO:0007669"/>
    <property type="project" value="InterPro"/>
</dbReference>
<dbReference type="PANTHER" id="PTHR45528">
    <property type="entry name" value="SENSOR HISTIDINE KINASE CPXA"/>
    <property type="match status" value="1"/>
</dbReference>
<evidence type="ECO:0000256" key="4">
    <source>
        <dbReference type="ARBA" id="ARBA00022475"/>
    </source>
</evidence>
<dbReference type="GO" id="GO:0005886">
    <property type="term" value="C:plasma membrane"/>
    <property type="evidence" value="ECO:0007669"/>
    <property type="project" value="UniProtKB-SubCell"/>
</dbReference>
<dbReference type="FunFam" id="1.10.287.130:FF:000001">
    <property type="entry name" value="Two-component sensor histidine kinase"/>
    <property type="match status" value="1"/>
</dbReference>
<dbReference type="STRING" id="36842.SAMN02194393_00987"/>
<evidence type="ECO:0000256" key="9">
    <source>
        <dbReference type="ARBA" id="ARBA00022777"/>
    </source>
</evidence>
<dbReference type="OrthoDB" id="9762826at2"/>
<evidence type="ECO:0000256" key="11">
    <source>
        <dbReference type="ARBA" id="ARBA00022989"/>
    </source>
</evidence>
<evidence type="ECO:0000256" key="12">
    <source>
        <dbReference type="ARBA" id="ARBA00023012"/>
    </source>
</evidence>
<feature type="transmembrane region" description="Helical" evidence="14">
    <location>
        <begin position="184"/>
        <end position="206"/>
    </location>
</feature>
<keyword evidence="9 17" id="KW-0418">Kinase</keyword>
<feature type="transmembrane region" description="Helical" evidence="14">
    <location>
        <begin position="12"/>
        <end position="35"/>
    </location>
</feature>
<dbReference type="Gene3D" id="3.30.565.10">
    <property type="entry name" value="Histidine kinase-like ATPase, C-terminal domain"/>
    <property type="match status" value="1"/>
</dbReference>
<dbReference type="InterPro" id="IPR003660">
    <property type="entry name" value="HAMP_dom"/>
</dbReference>
<feature type="domain" description="Histidine kinase" evidence="15">
    <location>
        <begin position="264"/>
        <end position="481"/>
    </location>
</feature>
<dbReference type="SMART" id="SM00388">
    <property type="entry name" value="HisKA"/>
    <property type="match status" value="1"/>
</dbReference>
<evidence type="ECO:0000256" key="14">
    <source>
        <dbReference type="SAM" id="Phobius"/>
    </source>
</evidence>
<dbReference type="SMART" id="SM00387">
    <property type="entry name" value="HATPase_c"/>
    <property type="match status" value="1"/>
</dbReference>
<evidence type="ECO:0000313" key="17">
    <source>
        <dbReference type="EMBL" id="SKC47495.1"/>
    </source>
</evidence>
<dbReference type="Pfam" id="PF02518">
    <property type="entry name" value="HATPase_c"/>
    <property type="match status" value="1"/>
</dbReference>
<dbReference type="RefSeq" id="WP_079489802.1">
    <property type="nucleotide sequence ID" value="NZ_FUZT01000002.1"/>
</dbReference>
<dbReference type="PROSITE" id="PS50109">
    <property type="entry name" value="HIS_KIN"/>
    <property type="match status" value="1"/>
</dbReference>
<keyword evidence="11 14" id="KW-1133">Transmembrane helix</keyword>
<evidence type="ECO:0000256" key="6">
    <source>
        <dbReference type="ARBA" id="ARBA00022679"/>
    </source>
</evidence>
<protein>
    <recommendedName>
        <fullName evidence="3">histidine kinase</fullName>
        <ecNumber evidence="3">2.7.13.3</ecNumber>
    </recommendedName>
</protein>
<evidence type="ECO:0000259" key="16">
    <source>
        <dbReference type="PROSITE" id="PS50885"/>
    </source>
</evidence>
<proteinExistence type="predicted"/>